<proteinExistence type="inferred from homology"/>
<dbReference type="PANTHER" id="PTHR35800:SF1">
    <property type="entry name" value="RNA-BINDING PROTEIN KHPB"/>
    <property type="match status" value="1"/>
</dbReference>
<dbReference type="Gene3D" id="3.30.30.80">
    <property type="entry name" value="probable RNA-binding protein from clostridium symbiosum atcc 14940"/>
    <property type="match status" value="1"/>
</dbReference>
<keyword evidence="9" id="KW-1185">Reference proteome</keyword>
<dbReference type="SUPFAM" id="SSF82708">
    <property type="entry name" value="R3H domain"/>
    <property type="match status" value="1"/>
</dbReference>
<evidence type="ECO:0000313" key="8">
    <source>
        <dbReference type="EMBL" id="MBB6674403.1"/>
    </source>
</evidence>
<keyword evidence="4 6" id="KW-0143">Chaperone</keyword>
<dbReference type="Pfam" id="PF14804">
    <property type="entry name" value="Jag_N"/>
    <property type="match status" value="1"/>
</dbReference>
<dbReference type="CDD" id="cd02644">
    <property type="entry name" value="R3H_jag"/>
    <property type="match status" value="1"/>
</dbReference>
<dbReference type="InterPro" id="IPR034079">
    <property type="entry name" value="R3H_KhpB"/>
</dbReference>
<dbReference type="SMART" id="SM01245">
    <property type="entry name" value="Jag_N"/>
    <property type="match status" value="1"/>
</dbReference>
<comment type="caution">
    <text evidence="8">The sequence shown here is derived from an EMBL/GenBank/DDBJ whole genome shotgun (WGS) entry which is preliminary data.</text>
</comment>
<keyword evidence="3 6" id="KW-0133">Cell shape</keyword>
<dbReference type="HAMAP" id="MF_00867">
    <property type="entry name" value="KhpB"/>
    <property type="match status" value="1"/>
</dbReference>
<feature type="region of interest" description="Jag_N domain" evidence="6">
    <location>
        <begin position="7"/>
        <end position="57"/>
    </location>
</feature>
<dbReference type="EMBL" id="JACJVP010000046">
    <property type="protein sequence ID" value="MBB6674403.1"/>
    <property type="molecule type" value="Genomic_DNA"/>
</dbReference>
<dbReference type="GO" id="GO:0005737">
    <property type="term" value="C:cytoplasm"/>
    <property type="evidence" value="ECO:0007669"/>
    <property type="project" value="UniProtKB-SubCell"/>
</dbReference>
<feature type="domain" description="R3H" evidence="7">
    <location>
        <begin position="142"/>
        <end position="207"/>
    </location>
</feature>
<sequence length="207" mass="23204">MKKLAATASGKSVEEAVRSGLARLGVKEDRVKVTVLEQPSKGLFGLIGVKEAKVALEVLPDGVDEAIGFLEEVTGAMNTKVSMERHEMHDEVRIDLNGKDLGILIGRRGQTLDALQFLVNIVANRHSDRHLRIILDAEQFRERRRQTLESLSERMASRVVRTKKDIVLEPMSSLERKIIHARLQAHPQVRTYSQGDEPNRCIVIALK</sequence>
<reference evidence="8 9" key="1">
    <citation type="submission" date="2020-08" db="EMBL/GenBank/DDBJ databases">
        <title>Cohnella phylogeny.</title>
        <authorList>
            <person name="Dunlap C."/>
        </authorList>
    </citation>
    <scope>NUCLEOTIDE SEQUENCE [LARGE SCALE GENOMIC DNA]</scope>
    <source>
        <strain evidence="8 9">DSM 28246</strain>
    </source>
</reference>
<dbReference type="InterPro" id="IPR001374">
    <property type="entry name" value="R3H_dom"/>
</dbReference>
<keyword evidence="2 6" id="KW-0694">RNA-binding</keyword>
<protein>
    <recommendedName>
        <fullName evidence="6">RNA-binding protein KhpB</fullName>
    </recommendedName>
    <alternativeName>
        <fullName evidence="6">RNA-binding protein EloR</fullName>
    </alternativeName>
</protein>
<dbReference type="Pfam" id="PF01424">
    <property type="entry name" value="R3H"/>
    <property type="match status" value="1"/>
</dbReference>
<evidence type="ECO:0000256" key="2">
    <source>
        <dbReference type="ARBA" id="ARBA00022884"/>
    </source>
</evidence>
<keyword evidence="1 6" id="KW-0963">Cytoplasm</keyword>
<dbReference type="InterPro" id="IPR015946">
    <property type="entry name" value="KH_dom-like_a/b"/>
</dbReference>
<dbReference type="InterPro" id="IPR032782">
    <property type="entry name" value="KhpB_N"/>
</dbReference>
<evidence type="ECO:0000259" key="7">
    <source>
        <dbReference type="PROSITE" id="PS51061"/>
    </source>
</evidence>
<dbReference type="SMART" id="SM00393">
    <property type="entry name" value="R3H"/>
    <property type="match status" value="1"/>
</dbReference>
<dbReference type="InterPro" id="IPR038008">
    <property type="entry name" value="Jag_KH"/>
</dbReference>
<organism evidence="8 9">
    <name type="scientific">Cohnella nanjingensis</name>
    <dbReference type="NCBI Taxonomy" id="1387779"/>
    <lineage>
        <taxon>Bacteria</taxon>
        <taxon>Bacillati</taxon>
        <taxon>Bacillota</taxon>
        <taxon>Bacilli</taxon>
        <taxon>Bacillales</taxon>
        <taxon>Paenibacillaceae</taxon>
        <taxon>Cohnella</taxon>
    </lineage>
</organism>
<keyword evidence="5 6" id="KW-0961">Cell wall biogenesis/degradation</keyword>
<dbReference type="NCBIfam" id="NF041568">
    <property type="entry name" value="Jag_EloR"/>
    <property type="match status" value="1"/>
</dbReference>
<comment type="subunit">
    <text evidence="6">Forms a complex with KhpA.</text>
</comment>
<dbReference type="Gene3D" id="3.30.1370.50">
    <property type="entry name" value="R3H-like domain"/>
    <property type="match status" value="1"/>
</dbReference>
<dbReference type="InterPro" id="IPR039247">
    <property type="entry name" value="KhpB"/>
</dbReference>
<dbReference type="Pfam" id="PF13083">
    <property type="entry name" value="KH_KhpA-B"/>
    <property type="match status" value="1"/>
</dbReference>
<comment type="function">
    <text evidence="6">A probable RNA chaperone. Forms a complex with KhpA which binds to cellular RNA and controls its expression. Plays a role in peptidoglycan (PG) homeostasis and cell length regulation.</text>
</comment>
<evidence type="ECO:0000256" key="1">
    <source>
        <dbReference type="ARBA" id="ARBA00022490"/>
    </source>
</evidence>
<comment type="domain">
    <text evidence="6">Has an N-terminal Jag-N domain and 2 RNA-binding domains (KH and R3H).</text>
</comment>
<dbReference type="PANTHER" id="PTHR35800">
    <property type="entry name" value="PROTEIN JAG"/>
    <property type="match status" value="1"/>
</dbReference>
<dbReference type="CDD" id="cd02414">
    <property type="entry name" value="KH-II_Jag"/>
    <property type="match status" value="1"/>
</dbReference>
<evidence type="ECO:0000256" key="4">
    <source>
        <dbReference type="ARBA" id="ARBA00023186"/>
    </source>
</evidence>
<accession>A0A7X0RVE4</accession>
<dbReference type="Proteomes" id="UP000547209">
    <property type="component" value="Unassembled WGS sequence"/>
</dbReference>
<name>A0A7X0RVE4_9BACL</name>
<dbReference type="GO" id="GO:0009252">
    <property type="term" value="P:peptidoglycan biosynthetic process"/>
    <property type="evidence" value="ECO:0007669"/>
    <property type="project" value="UniProtKB-UniRule"/>
</dbReference>
<dbReference type="InterPro" id="IPR038247">
    <property type="entry name" value="Jag_N_dom_sf"/>
</dbReference>
<dbReference type="GO" id="GO:0008360">
    <property type="term" value="P:regulation of cell shape"/>
    <property type="evidence" value="ECO:0007669"/>
    <property type="project" value="UniProtKB-KW"/>
</dbReference>
<gene>
    <name evidence="6" type="primary">khpB</name>
    <name evidence="6" type="synonym">eloR</name>
    <name evidence="8" type="ORF">H7C19_27340</name>
</gene>
<dbReference type="GO" id="GO:0071555">
    <property type="term" value="P:cell wall organization"/>
    <property type="evidence" value="ECO:0007669"/>
    <property type="project" value="UniProtKB-KW"/>
</dbReference>
<evidence type="ECO:0000256" key="6">
    <source>
        <dbReference type="HAMAP-Rule" id="MF_00867"/>
    </source>
</evidence>
<evidence type="ECO:0000256" key="5">
    <source>
        <dbReference type="ARBA" id="ARBA00023316"/>
    </source>
</evidence>
<comment type="subcellular location">
    <subcellularLocation>
        <location evidence="6">Cytoplasm</location>
    </subcellularLocation>
</comment>
<evidence type="ECO:0000313" key="9">
    <source>
        <dbReference type="Proteomes" id="UP000547209"/>
    </source>
</evidence>
<dbReference type="PROSITE" id="PS51061">
    <property type="entry name" value="R3H"/>
    <property type="match status" value="1"/>
</dbReference>
<dbReference type="RefSeq" id="WP_185672264.1">
    <property type="nucleotide sequence ID" value="NZ_JACJVP010000046.1"/>
</dbReference>
<dbReference type="Gene3D" id="3.30.300.20">
    <property type="match status" value="1"/>
</dbReference>
<dbReference type="AlphaFoldDB" id="A0A7X0RVE4"/>
<dbReference type="InterPro" id="IPR036867">
    <property type="entry name" value="R3H_dom_sf"/>
</dbReference>
<comment type="similarity">
    <text evidence="6">Belongs to the KhpB RNA-binding protein family.</text>
</comment>
<dbReference type="GO" id="GO:0003723">
    <property type="term" value="F:RNA binding"/>
    <property type="evidence" value="ECO:0007669"/>
    <property type="project" value="UniProtKB-UniRule"/>
</dbReference>
<evidence type="ECO:0000256" key="3">
    <source>
        <dbReference type="ARBA" id="ARBA00022960"/>
    </source>
</evidence>